<evidence type="ECO:0000313" key="2">
    <source>
        <dbReference type="EMBL" id="MBK7955317.1"/>
    </source>
</evidence>
<dbReference type="AlphaFoldDB" id="A0A935W4M9"/>
<name>A0A935W4M9_9PROT</name>
<gene>
    <name evidence="2" type="ORF">IPK02_15935</name>
</gene>
<protein>
    <submittedName>
        <fullName evidence="2">Uncharacterized protein</fullName>
    </submittedName>
</protein>
<dbReference type="EMBL" id="JADJOT010000010">
    <property type="protein sequence ID" value="MBK7955317.1"/>
    <property type="molecule type" value="Genomic_DNA"/>
</dbReference>
<dbReference type="Proteomes" id="UP000706151">
    <property type="component" value="Unassembled WGS sequence"/>
</dbReference>
<reference evidence="2 3" key="1">
    <citation type="submission" date="2020-10" db="EMBL/GenBank/DDBJ databases">
        <title>Connecting structure to function with the recovery of over 1000 high-quality activated sludge metagenome-assembled genomes encoding full-length rRNA genes using long-read sequencing.</title>
        <authorList>
            <person name="Singleton C.M."/>
            <person name="Petriglieri F."/>
            <person name="Kristensen J.M."/>
            <person name="Kirkegaard R.H."/>
            <person name="Michaelsen T.Y."/>
            <person name="Andersen M.H."/>
            <person name="Karst S.M."/>
            <person name="Dueholm M.S."/>
            <person name="Nielsen P.H."/>
            <person name="Albertsen M."/>
        </authorList>
    </citation>
    <scope>NUCLEOTIDE SEQUENCE [LARGE SCALE GENOMIC DNA]</scope>
    <source>
        <strain evidence="2">Fred_18-Q3-R57-64_BAT3C.720</strain>
    </source>
</reference>
<accession>A0A935W4M9</accession>
<evidence type="ECO:0000256" key="1">
    <source>
        <dbReference type="SAM" id="MobiDB-lite"/>
    </source>
</evidence>
<proteinExistence type="predicted"/>
<evidence type="ECO:0000313" key="3">
    <source>
        <dbReference type="Proteomes" id="UP000706151"/>
    </source>
</evidence>
<comment type="caution">
    <text evidence="2">The sequence shown here is derived from an EMBL/GenBank/DDBJ whole genome shotgun (WGS) entry which is preliminary data.</text>
</comment>
<sequence length="69" mass="7413">MTTRVAWPKPAIALLDYPADVALSSTFGPNMLLSFKVWTDEGAPLEAIASTTPASGRGEDRQALTRLTH</sequence>
<feature type="region of interest" description="Disordered" evidence="1">
    <location>
        <begin position="48"/>
        <end position="69"/>
    </location>
</feature>
<organism evidence="2 3">
    <name type="scientific">Candidatus Accumulibacter affinis</name>
    <dbReference type="NCBI Taxonomy" id="2954384"/>
    <lineage>
        <taxon>Bacteria</taxon>
        <taxon>Pseudomonadati</taxon>
        <taxon>Pseudomonadota</taxon>
        <taxon>Betaproteobacteria</taxon>
        <taxon>Candidatus Accumulibacter</taxon>
    </lineage>
</organism>